<comment type="similarity">
    <text evidence="2">Belongs to the RPGRIP1 family.</text>
</comment>
<keyword evidence="6" id="KW-0966">Cell projection</keyword>
<evidence type="ECO:0000313" key="11">
    <source>
        <dbReference type="EMBL" id="KAK3240970.1"/>
    </source>
</evidence>
<dbReference type="GO" id="GO:0035869">
    <property type="term" value="C:ciliary transition zone"/>
    <property type="evidence" value="ECO:0007669"/>
    <property type="project" value="TreeGrafter"/>
</dbReference>
<dbReference type="SMART" id="SM00054">
    <property type="entry name" value="EFh"/>
    <property type="match status" value="12"/>
</dbReference>
<feature type="coiled-coil region" evidence="7">
    <location>
        <begin position="114"/>
        <end position="141"/>
    </location>
</feature>
<feature type="domain" description="EF-hand" evidence="10">
    <location>
        <begin position="440"/>
        <end position="475"/>
    </location>
</feature>
<feature type="domain" description="C2" evidence="9">
    <location>
        <begin position="1612"/>
        <end position="1737"/>
    </location>
</feature>
<feature type="region of interest" description="Disordered" evidence="8">
    <location>
        <begin position="1764"/>
        <end position="1820"/>
    </location>
</feature>
<evidence type="ECO:0000256" key="5">
    <source>
        <dbReference type="ARBA" id="ARBA00023069"/>
    </source>
</evidence>
<dbReference type="InterPro" id="IPR041091">
    <property type="entry name" value="RPGRIP1_C"/>
</dbReference>
<dbReference type="EMBL" id="LGRX02033504">
    <property type="protein sequence ID" value="KAK3240970.1"/>
    <property type="molecule type" value="Genomic_DNA"/>
</dbReference>
<dbReference type="InterPro" id="IPR035892">
    <property type="entry name" value="C2_domain_sf"/>
</dbReference>
<dbReference type="Gene3D" id="2.60.40.150">
    <property type="entry name" value="C2 domain"/>
    <property type="match status" value="3"/>
</dbReference>
<feature type="domain" description="EF-hand" evidence="10">
    <location>
        <begin position="959"/>
        <end position="994"/>
    </location>
</feature>
<organism evidence="11 12">
    <name type="scientific">Cymbomonas tetramitiformis</name>
    <dbReference type="NCBI Taxonomy" id="36881"/>
    <lineage>
        <taxon>Eukaryota</taxon>
        <taxon>Viridiplantae</taxon>
        <taxon>Chlorophyta</taxon>
        <taxon>Pyramimonadophyceae</taxon>
        <taxon>Pyramimonadales</taxon>
        <taxon>Pyramimonadaceae</taxon>
        <taxon>Cymbomonas</taxon>
    </lineage>
</organism>
<protein>
    <recommendedName>
        <fullName evidence="13">Calmodulin</fullName>
    </recommendedName>
</protein>
<keyword evidence="3" id="KW-0106">Calcium</keyword>
<feature type="domain" description="EF-hand" evidence="10">
    <location>
        <begin position="602"/>
        <end position="637"/>
    </location>
</feature>
<feature type="region of interest" description="Disordered" evidence="8">
    <location>
        <begin position="1309"/>
        <end position="1333"/>
    </location>
</feature>
<feature type="compositionally biased region" description="Low complexity" evidence="8">
    <location>
        <begin position="1314"/>
        <end position="1326"/>
    </location>
</feature>
<dbReference type="InterPro" id="IPR000008">
    <property type="entry name" value="C2_dom"/>
</dbReference>
<dbReference type="CDD" id="cd00030">
    <property type="entry name" value="C2"/>
    <property type="match status" value="1"/>
</dbReference>
<dbReference type="GO" id="GO:0005509">
    <property type="term" value="F:calcium ion binding"/>
    <property type="evidence" value="ECO:0007669"/>
    <property type="project" value="InterPro"/>
</dbReference>
<evidence type="ECO:0000259" key="10">
    <source>
        <dbReference type="PROSITE" id="PS50222"/>
    </source>
</evidence>
<evidence type="ECO:0000256" key="2">
    <source>
        <dbReference type="ARBA" id="ARBA00006042"/>
    </source>
</evidence>
<dbReference type="InterPro" id="IPR021656">
    <property type="entry name" value="C2-C2_1"/>
</dbReference>
<evidence type="ECO:0000256" key="8">
    <source>
        <dbReference type="SAM" id="MobiDB-lite"/>
    </source>
</evidence>
<keyword evidence="4 7" id="KW-0175">Coiled coil</keyword>
<gene>
    <name evidence="11" type="ORF">CYMTET_49223</name>
</gene>
<dbReference type="CDD" id="cd00051">
    <property type="entry name" value="EFh"/>
    <property type="match status" value="5"/>
</dbReference>
<feature type="domain" description="EF-hand" evidence="10">
    <location>
        <begin position="344"/>
        <end position="379"/>
    </location>
</feature>
<feature type="domain" description="EF-hand" evidence="10">
    <location>
        <begin position="910"/>
        <end position="934"/>
    </location>
</feature>
<feature type="compositionally biased region" description="Low complexity" evidence="8">
    <location>
        <begin position="773"/>
        <end position="789"/>
    </location>
</feature>
<comment type="subcellular location">
    <subcellularLocation>
        <location evidence="1">Cell projection</location>
        <location evidence="1">Cilium</location>
    </subcellularLocation>
</comment>
<feature type="region of interest" description="Disordered" evidence="8">
    <location>
        <begin position="1848"/>
        <end position="1886"/>
    </location>
</feature>
<evidence type="ECO:0000256" key="3">
    <source>
        <dbReference type="ARBA" id="ARBA00022837"/>
    </source>
</evidence>
<feature type="region of interest" description="Disordered" evidence="8">
    <location>
        <begin position="773"/>
        <end position="799"/>
    </location>
</feature>
<evidence type="ECO:0000313" key="12">
    <source>
        <dbReference type="Proteomes" id="UP001190700"/>
    </source>
</evidence>
<dbReference type="PANTHER" id="PTHR14240:SF1">
    <property type="entry name" value="PROTEIN FANTOM-RELATED"/>
    <property type="match status" value="1"/>
</dbReference>
<feature type="domain" description="EF-hand" evidence="10">
    <location>
        <begin position="700"/>
        <end position="735"/>
    </location>
</feature>
<feature type="region of interest" description="Disordered" evidence="8">
    <location>
        <begin position="208"/>
        <end position="232"/>
    </location>
</feature>
<feature type="domain" description="EF-hand" evidence="10">
    <location>
        <begin position="648"/>
        <end position="673"/>
    </location>
</feature>
<comment type="caution">
    <text evidence="11">The sequence shown here is derived from an EMBL/GenBank/DDBJ whole genome shotgun (WGS) entry which is preliminary data.</text>
</comment>
<feature type="domain" description="EF-hand" evidence="10">
    <location>
        <begin position="739"/>
        <end position="774"/>
    </location>
</feature>
<dbReference type="InterPro" id="IPR031139">
    <property type="entry name" value="RPGRIP1_fam"/>
</dbReference>
<feature type="compositionally biased region" description="Basic and acidic residues" evidence="8">
    <location>
        <begin position="1808"/>
        <end position="1820"/>
    </location>
</feature>
<evidence type="ECO:0000256" key="6">
    <source>
        <dbReference type="ARBA" id="ARBA00023273"/>
    </source>
</evidence>
<feature type="region of interest" description="Disordered" evidence="8">
    <location>
        <begin position="251"/>
        <end position="276"/>
    </location>
</feature>
<reference evidence="11 12" key="1">
    <citation type="journal article" date="2015" name="Genome Biol. Evol.">
        <title>Comparative Genomics of a Bacterivorous Green Alga Reveals Evolutionary Causalities and Consequences of Phago-Mixotrophic Mode of Nutrition.</title>
        <authorList>
            <person name="Burns J.A."/>
            <person name="Paasch A."/>
            <person name="Narechania A."/>
            <person name="Kim E."/>
        </authorList>
    </citation>
    <scope>NUCLEOTIDE SEQUENCE [LARGE SCALE GENOMIC DNA]</scope>
    <source>
        <strain evidence="11 12">PLY_AMNH</strain>
    </source>
</reference>
<evidence type="ECO:0000256" key="7">
    <source>
        <dbReference type="SAM" id="Coils"/>
    </source>
</evidence>
<evidence type="ECO:0008006" key="13">
    <source>
        <dbReference type="Google" id="ProtNLM"/>
    </source>
</evidence>
<dbReference type="GO" id="GO:1905515">
    <property type="term" value="P:non-motile cilium assembly"/>
    <property type="evidence" value="ECO:0007669"/>
    <property type="project" value="TreeGrafter"/>
</dbReference>
<dbReference type="InterPro" id="IPR011992">
    <property type="entry name" value="EF-hand-dom_pair"/>
</dbReference>
<dbReference type="Pfam" id="PF11618">
    <property type="entry name" value="C2-C2_1"/>
    <property type="match status" value="1"/>
</dbReference>
<feature type="region of interest" description="Disordered" evidence="8">
    <location>
        <begin position="1"/>
        <end position="51"/>
    </location>
</feature>
<dbReference type="PROSITE" id="PS50222">
    <property type="entry name" value="EF_HAND_2"/>
    <property type="match status" value="12"/>
</dbReference>
<dbReference type="SUPFAM" id="SSF47473">
    <property type="entry name" value="EF-hand"/>
    <property type="match status" value="3"/>
</dbReference>
<dbReference type="InterPro" id="IPR018247">
    <property type="entry name" value="EF_Hand_1_Ca_BS"/>
</dbReference>
<dbReference type="Pfam" id="PF18111">
    <property type="entry name" value="RPGR1_C"/>
    <property type="match status" value="1"/>
</dbReference>
<evidence type="ECO:0000259" key="9">
    <source>
        <dbReference type="PROSITE" id="PS50004"/>
    </source>
</evidence>
<dbReference type="PROSITE" id="PS50004">
    <property type="entry name" value="C2"/>
    <property type="match status" value="1"/>
</dbReference>
<feature type="domain" description="EF-hand" evidence="10">
    <location>
        <begin position="390"/>
        <end position="415"/>
    </location>
</feature>
<dbReference type="Pfam" id="PF13499">
    <property type="entry name" value="EF-hand_7"/>
    <property type="match status" value="6"/>
</dbReference>
<feature type="domain" description="EF-hand" evidence="10">
    <location>
        <begin position="479"/>
        <end position="514"/>
    </location>
</feature>
<dbReference type="GO" id="GO:0005856">
    <property type="term" value="C:cytoskeleton"/>
    <property type="evidence" value="ECO:0007669"/>
    <property type="project" value="UniProtKB-ARBA"/>
</dbReference>
<keyword evidence="12" id="KW-1185">Reference proteome</keyword>
<dbReference type="Gene3D" id="1.10.238.10">
    <property type="entry name" value="EF-hand"/>
    <property type="match status" value="6"/>
</dbReference>
<dbReference type="SUPFAM" id="SSF49562">
    <property type="entry name" value="C2 domain (Calcium/lipid-binding domain, CaLB)"/>
    <property type="match status" value="2"/>
</dbReference>
<accession>A0AAE0EVZ7</accession>
<evidence type="ECO:0000256" key="4">
    <source>
        <dbReference type="ARBA" id="ARBA00023054"/>
    </source>
</evidence>
<dbReference type="SMART" id="SM00239">
    <property type="entry name" value="C2"/>
    <property type="match status" value="1"/>
</dbReference>
<proteinExistence type="inferred from homology"/>
<feature type="compositionally biased region" description="Polar residues" evidence="8">
    <location>
        <begin position="21"/>
        <end position="33"/>
    </location>
</feature>
<feature type="coiled-coil region" evidence="7">
    <location>
        <begin position="1195"/>
        <end position="1302"/>
    </location>
</feature>
<feature type="domain" description="EF-hand" evidence="10">
    <location>
        <begin position="863"/>
        <end position="898"/>
    </location>
</feature>
<keyword evidence="5" id="KW-0969">Cilium</keyword>
<feature type="coiled-coil region" evidence="7">
    <location>
        <begin position="1333"/>
        <end position="1413"/>
    </location>
</feature>
<evidence type="ECO:0000256" key="1">
    <source>
        <dbReference type="ARBA" id="ARBA00004138"/>
    </source>
</evidence>
<dbReference type="Proteomes" id="UP001190700">
    <property type="component" value="Unassembled WGS sequence"/>
</dbReference>
<sequence>MNRATAGFQMERDDGQDGSDTETVASSRATVQKPTRVAWQSRGRAISEDRSLDVEAENRRLKKQILEQDDKFKQLHARLARTEEAAKRAILNDAGGAGAPNRATRGGGGHTARLFAAEQRVQELEEQVRIQTRKLQAEHEKTLHFKNLAKDLKARLSDALRSVRSKAPASRGKGGARANAENFPPQQVHEQLLFMQQQMFALQQENEALRANSPSRADNAAPPKQSQAEVQDLQQQVKLLKAMNRELQLNYRPPVPEGGQHSNPRSAPAPQPAASVQPGDLVWELEEFPFQGKSYLLDPATSYLYDDLTSDRWPVPVGQLVGGQPQFSVDTKDFFAALDAHLKQNSTRLKDLFEQYDADSSGALDRAELSKLMQTLMPQITQTSIQYFQAMLDVDGDGEVTYSELVHAIKECLSAGTAAKAEGDMETTEVLTKLSQYIKGDRETALRVFHAFDKNGSGKLSSAELAQLVLKVLPGVTKQQVRLVLAHMKRLDLSGDGLLSFPEFCKALKGLKIKRRAARPQAQAAPPSPAAHSRQPGGEEWVLEEYALDGKTYLLDPATAYLYEDLRKVQWPVPVGRVVQGQAQLTFDTKDFFAALDAHLKQNSTRLKDLFEQYDADSSGALDRAELSKLMQTLMPQITQTSIQYFQAMLDVDGDGEVTYSELVHAIKECLAAAAAVKAQGGVAAEASEVLTKLSQYVKGDRATAHDLFKKVDTNRSGYLDNRELVRLVMAILPGVSKQQLRLVLAHMKRLDMNGDGKLSFPEFCKALKVSEPAPRAAGAPRAPTQPGASTGGGRREGGDEWVLEEYPHANRMYFLDPATSWLYENESDAQWPRPVGRVRGGAVEMSGDVKDFFVALDEHLKSNTQRLSDVFNQFDADKSGALDRAELGRLMKVLLPESTPSAILYFQTMLDVDGDGEVTYKELIHAIKEGLAASSAAKERGNAATNQVLHRLADYIRGDKASAEKVFRHFDKDSSGYLNRGELLRLTRQVLPGITPQEQRLFLSHMQSVDANGDGKISFHELLKALKLIPRSIRPRAGAGGGAAGGGGDGYDVSDDRRVQVLQDEVAALRHKLAEIPRLRRELADAKAACAELEEAVAMDTGRIGDLVHNGNLAGDFSEELKGAWEKVTVLQRRYAEVTAAHAVLKGHHERAVQQLDETHRRLNDERKANLKLTAEEKRLAMELEAVRGLEPMLEKAQQERYALEKEYNELATKAMMAPAASVQEAKSLRLQVAEQQRERAGIELKLAEVQKELGEVKQRGSVSEDTRLLKSERDGARLELERARLELEMTREKLALYERIKVRSVRGSQEQSPAVAPTAAASSTLDSDQTREEVLRELNHLREEKAEQLEELRKAQKLLHLEEAQTEDLRQELEEVKQRGRVLEAELRRKLQSHERELDRRAEKIRKLEAQLKRMLSGGLRAVRSSVNGETAVPESDIAGDTSDLAEGETIFEIQLAGATLEGGVLGEEDPSTFLTLDFFEHETQATPVATGLTPSYDMTVQYVVRIDSFFLEYMATQTLRIELNRANGIDFQSLGIALVPLSKALEDLETGTATGRRGMSHFADILGAGGQLLGTLRFSFQLPLSILGPLRAYRQVAPSMPKLPNTGDPMGAARLAAEAAPQNSAVIRVTVRKCTDLKARTGDSRNLTPYVSYQFPGFPVHNTSFGQGTHPVYEDTHDFGMARTTALEQRLTTTNLEVCCFDDADLDMSQAGVIGLACVPLAALADGVPVEGSFPLFVATPNRDITGHVWIRIAWHQPLGSINPPRAPSPLRGQLSSSQRPMDRLRASRTQQADDPGKSYDSLVEETRRSKHGGDDLRLAGDALRASVQVDPPDVQQAVRRSTAGEGFGLEEELLEERSSPLPAMEVKLPTGGSPPRGRGQGRYSLEQESMDEANFKAATQGPAGRAQGGDVSATVPRDWPSAESNIILSINSVQLSSEAMHDPLIRRVFVLYEFLPEPDQEQRTRSIAKQHGKLRYDLTRAFGVSSRQHADARFRVSQMLRAHDEEQACIPFVLVSDVERDEDDFYEFAPHSNIKHHSRCTSSASKYSERSIIPNDTRRDRMVARNLVDLDRYWASLLASAARTVA</sequence>
<feature type="compositionally biased region" description="Low complexity" evidence="8">
    <location>
        <begin position="266"/>
        <end position="276"/>
    </location>
</feature>
<dbReference type="InterPro" id="IPR002048">
    <property type="entry name" value="EF_hand_dom"/>
</dbReference>
<name>A0AAE0EVZ7_9CHLO</name>
<feature type="coiled-coil region" evidence="7">
    <location>
        <begin position="1070"/>
        <end position="1097"/>
    </location>
</feature>
<dbReference type="PANTHER" id="PTHR14240">
    <property type="entry name" value="RETINITIS PIGMENTOSA GTPASE REGULATOR-INTERACTING PROTEIN"/>
    <property type="match status" value="1"/>
</dbReference>
<dbReference type="PROSITE" id="PS00018">
    <property type="entry name" value="EF_HAND_1"/>
    <property type="match status" value="12"/>
</dbReference>
<feature type="region of interest" description="Disordered" evidence="8">
    <location>
        <begin position="162"/>
        <end position="181"/>
    </location>
</feature>
<feature type="domain" description="EF-hand" evidence="10">
    <location>
        <begin position="998"/>
        <end position="1033"/>
    </location>
</feature>